<feature type="short sequence motif" description="Cx2C motif 2" evidence="9">
    <location>
        <begin position="227"/>
        <end position="230"/>
    </location>
</feature>
<proteinExistence type="inferred from homology"/>
<keyword evidence="3 9" id="KW-0004">4Fe-4S</keyword>
<accession>A0A8J2LT79</accession>
<evidence type="ECO:0000256" key="5">
    <source>
        <dbReference type="ARBA" id="ARBA00022723"/>
    </source>
</evidence>
<dbReference type="OrthoDB" id="311633at2759"/>
<keyword evidence="7 9" id="KW-0411">Iron-sulfur</keyword>
<evidence type="ECO:0000256" key="6">
    <source>
        <dbReference type="ARBA" id="ARBA00023004"/>
    </source>
</evidence>
<dbReference type="GO" id="GO:0046872">
    <property type="term" value="F:metal ion binding"/>
    <property type="evidence" value="ECO:0007669"/>
    <property type="project" value="UniProtKB-KW"/>
</dbReference>
<dbReference type="Proteomes" id="UP000708208">
    <property type="component" value="Unassembled WGS sequence"/>
</dbReference>
<feature type="binding site" evidence="9">
    <location>
        <position position="230"/>
    </location>
    <ligand>
        <name>[4Fe-4S] cluster</name>
        <dbReference type="ChEBI" id="CHEBI:49883"/>
    </ligand>
</feature>
<comment type="cofactor">
    <cofactor evidence="1 9">
        <name>[4Fe-4S] cluster</name>
        <dbReference type="ChEBI" id="CHEBI:49883"/>
    </cofactor>
</comment>
<evidence type="ECO:0000256" key="9">
    <source>
        <dbReference type="HAMAP-Rule" id="MF_03115"/>
    </source>
</evidence>
<feature type="binding site" evidence="9">
    <location>
        <position position="187"/>
    </location>
    <ligand>
        <name>[2Fe-2S] cluster</name>
        <dbReference type="ChEBI" id="CHEBI:190135"/>
    </ligand>
</feature>
<evidence type="ECO:0000256" key="2">
    <source>
        <dbReference type="ARBA" id="ARBA00008169"/>
    </source>
</evidence>
<comment type="function">
    <text evidence="9">Component of the cytosolic iron-sulfur (Fe-S) protein assembly (CIA) machinery. Required for the maturation of extramitochondrial Fe-S proteins. Part of an electron transfer chain functioning in an early step of cytosolic Fe-S biogenesis, facilitating the de novo assembly of a [4Fe-4S] cluster on the cytosolic Fe-S scaffold complex. Electrons are transferred from NADPH via a FAD- and FMN-containing diflavin oxidoreductase. Together with the diflavin oxidoreductase, also required for the assembly of the diferric tyrosyl radical cofactor of ribonucleotide reductase (RNR), probably by providing electrons for reduction during radical cofactor maturation in the catalytic small subunit.</text>
</comment>
<evidence type="ECO:0000259" key="10">
    <source>
        <dbReference type="Pfam" id="PF05093"/>
    </source>
</evidence>
<keyword evidence="9" id="KW-0001">2Fe-2S</keyword>
<comment type="subcellular location">
    <subcellularLocation>
        <location evidence="9">Cytoplasm</location>
    </subcellularLocation>
    <subcellularLocation>
        <location evidence="9">Mitochondrion intermembrane space</location>
    </subcellularLocation>
</comment>
<reference evidence="11" key="1">
    <citation type="submission" date="2021-06" db="EMBL/GenBank/DDBJ databases">
        <authorList>
            <person name="Hodson N. C."/>
            <person name="Mongue J. A."/>
            <person name="Jaron S. K."/>
        </authorList>
    </citation>
    <scope>NUCLEOTIDE SEQUENCE</scope>
</reference>
<evidence type="ECO:0000256" key="7">
    <source>
        <dbReference type="ARBA" id="ARBA00023014"/>
    </source>
</evidence>
<evidence type="ECO:0000313" key="12">
    <source>
        <dbReference type="Proteomes" id="UP000708208"/>
    </source>
</evidence>
<evidence type="ECO:0000256" key="8">
    <source>
        <dbReference type="ARBA" id="ARBA00023128"/>
    </source>
</evidence>
<feature type="binding site" evidence="9">
    <location>
        <position position="178"/>
    </location>
    <ligand>
        <name>[2Fe-2S] cluster</name>
        <dbReference type="ChEBI" id="CHEBI:190135"/>
    </ligand>
</feature>
<name>A0A8J2LT79_9HEXA</name>
<feature type="binding site" evidence="9">
    <location>
        <position position="190"/>
    </location>
    <ligand>
        <name>[2Fe-2S] cluster</name>
        <dbReference type="ChEBI" id="CHEBI:190135"/>
    </ligand>
</feature>
<evidence type="ECO:0000313" key="11">
    <source>
        <dbReference type="EMBL" id="CAG7838584.1"/>
    </source>
</evidence>
<feature type="short sequence motif" description="Cx2C motif 1" evidence="9">
    <location>
        <begin position="216"/>
        <end position="219"/>
    </location>
</feature>
<feature type="binding site" evidence="9">
    <location>
        <position position="219"/>
    </location>
    <ligand>
        <name>[4Fe-4S] cluster</name>
        <dbReference type="ChEBI" id="CHEBI:49883"/>
    </ligand>
</feature>
<dbReference type="AlphaFoldDB" id="A0A8J2LT79"/>
<comment type="domain">
    <text evidence="9">The twin Cx2C motifs are involved in the recognition by the mitochondrial MIA40-ERV1 disulfide relay system. The formation of 2 disulfide bonds in the Cx2C motifs through dithiol/disulfide exchange reactions effectively traps the protein in the mitochondrial intermembrane space.</text>
</comment>
<dbReference type="PANTHER" id="PTHR13273:SF14">
    <property type="entry name" value="ANAMORSIN"/>
    <property type="match status" value="1"/>
</dbReference>
<feature type="domain" description="Anamorsin C-terminal" evidence="10">
    <location>
        <begin position="212"/>
        <end position="246"/>
    </location>
</feature>
<dbReference type="HAMAP" id="MF_03115">
    <property type="entry name" value="Anamorsin"/>
    <property type="match status" value="1"/>
</dbReference>
<dbReference type="GO" id="GO:0051539">
    <property type="term" value="F:4 iron, 4 sulfur cluster binding"/>
    <property type="evidence" value="ECO:0007669"/>
    <property type="project" value="UniProtKB-KW"/>
</dbReference>
<keyword evidence="8 9" id="KW-0496">Mitochondrion</keyword>
<dbReference type="GO" id="GO:0016226">
    <property type="term" value="P:iron-sulfur cluster assembly"/>
    <property type="evidence" value="ECO:0007669"/>
    <property type="project" value="UniProtKB-UniRule"/>
</dbReference>
<comment type="similarity">
    <text evidence="2 9">Belongs to the anamorsin family.</text>
</comment>
<comment type="cofactor">
    <cofactor evidence="9">
        <name>[2Fe-2S] cluster</name>
        <dbReference type="ChEBI" id="CHEBI:190135"/>
    </cofactor>
</comment>
<keyword evidence="12" id="KW-1185">Reference proteome</keyword>
<feature type="binding site" evidence="9">
    <location>
        <position position="216"/>
    </location>
    <ligand>
        <name>[4Fe-4S] cluster</name>
        <dbReference type="ChEBI" id="CHEBI:49883"/>
    </ligand>
</feature>
<dbReference type="GO" id="GO:0009055">
    <property type="term" value="F:electron transfer activity"/>
    <property type="evidence" value="ECO:0007669"/>
    <property type="project" value="UniProtKB-UniRule"/>
</dbReference>
<sequence length="255" mass="27243">MTSGDSKNVLIVEEGVPAALVESETNSDSNLERVSLAALSEYEGKATLVTLLMKDPHLFLGQLDAPTIILEKILKPEGTLVLKSEVLDHEIASKLSQQLKWLGYIDITLTSNSVCARKDKFEIGESVKLNFGSIKSTAAPSAWKVSADDNDESDLIDDEGLLDEEDLKKPDPESLRVCGTTGKRKACKDCSCGLAEELAGEEKAKALAAGAGKSSCGNCYLGDAFRCAACPYLGTPAFKPGEKIQLSDAMLEPDL</sequence>
<dbReference type="InterPro" id="IPR007785">
    <property type="entry name" value="Anamorsin"/>
</dbReference>
<comment type="domain">
    <text evidence="9">The C-terminal domain binds 2 Fe-S clusters but is otherwise mostly in an intrinsically disordered conformation.</text>
</comment>
<comment type="subunit">
    <text evidence="9">Monomer.</text>
</comment>
<evidence type="ECO:0000256" key="1">
    <source>
        <dbReference type="ARBA" id="ARBA00001966"/>
    </source>
</evidence>
<feature type="binding site" evidence="9">
    <location>
        <position position="192"/>
    </location>
    <ligand>
        <name>[2Fe-2S] cluster</name>
        <dbReference type="ChEBI" id="CHEBI:190135"/>
    </ligand>
</feature>
<dbReference type="GO" id="GO:0005758">
    <property type="term" value="C:mitochondrial intermembrane space"/>
    <property type="evidence" value="ECO:0007669"/>
    <property type="project" value="UniProtKB-SubCell"/>
</dbReference>
<comment type="domain">
    <text evidence="9">The N-terminal domain has structural similarity with S-adenosyl-L-methionine-dependent methyltransferases, but does not bind S-adenosyl-L-methionine. It is required for correct assembly of the 2 Fe-S clusters.</text>
</comment>
<keyword evidence="4 9" id="KW-0963">Cytoplasm</keyword>
<comment type="caution">
    <text evidence="9">Lacks conserved residue(s) required for the propagation of feature annotation.</text>
</comment>
<dbReference type="GO" id="GO:0051537">
    <property type="term" value="F:2 iron, 2 sulfur cluster binding"/>
    <property type="evidence" value="ECO:0007669"/>
    <property type="project" value="UniProtKB-UniRule"/>
</dbReference>
<keyword evidence="6 9" id="KW-0408">Iron</keyword>
<evidence type="ECO:0000256" key="3">
    <source>
        <dbReference type="ARBA" id="ARBA00022485"/>
    </source>
</evidence>
<comment type="caution">
    <text evidence="11">The sequence shown here is derived from an EMBL/GenBank/DDBJ whole genome shotgun (WGS) entry which is preliminary data.</text>
</comment>
<protein>
    <recommendedName>
        <fullName evidence="9">Anamorsin homolog</fullName>
    </recommendedName>
    <alternativeName>
        <fullName evidence="9">Fe-S cluster assembly protein DRE2 homolog</fullName>
    </alternativeName>
</protein>
<gene>
    <name evidence="11" type="ORF">AFUS01_LOCUS47540</name>
</gene>
<dbReference type="EMBL" id="CAJVCH010571809">
    <property type="protein sequence ID" value="CAG7838584.1"/>
    <property type="molecule type" value="Genomic_DNA"/>
</dbReference>
<dbReference type="InterPro" id="IPR046408">
    <property type="entry name" value="CIAPIN1"/>
</dbReference>
<organism evidence="11 12">
    <name type="scientific">Allacma fusca</name>
    <dbReference type="NCBI Taxonomy" id="39272"/>
    <lineage>
        <taxon>Eukaryota</taxon>
        <taxon>Metazoa</taxon>
        <taxon>Ecdysozoa</taxon>
        <taxon>Arthropoda</taxon>
        <taxon>Hexapoda</taxon>
        <taxon>Collembola</taxon>
        <taxon>Symphypleona</taxon>
        <taxon>Sminthuridae</taxon>
        <taxon>Allacma</taxon>
    </lineage>
</organism>
<feature type="binding site" evidence="9">
    <location>
        <position position="227"/>
    </location>
    <ligand>
        <name>[4Fe-4S] cluster</name>
        <dbReference type="ChEBI" id="CHEBI:49883"/>
    </ligand>
</feature>
<dbReference type="Pfam" id="PF05093">
    <property type="entry name" value="CIAPIN1"/>
    <property type="match status" value="1"/>
</dbReference>
<evidence type="ECO:0000256" key="4">
    <source>
        <dbReference type="ARBA" id="ARBA00022490"/>
    </source>
</evidence>
<keyword evidence="5 9" id="KW-0479">Metal-binding</keyword>
<dbReference type="PANTHER" id="PTHR13273">
    <property type="entry name" value="ANAMORSIN"/>
    <property type="match status" value="1"/>
</dbReference>
<feature type="region of interest" description="Fe-S binding site B" evidence="9">
    <location>
        <begin position="216"/>
        <end position="230"/>
    </location>
</feature>